<evidence type="ECO:0000313" key="3">
    <source>
        <dbReference type="Proteomes" id="UP001470230"/>
    </source>
</evidence>
<sequence length="787" mass="91834">FYEFKSIGEENGLYYADWGFIPGSDEFNSLIDGQVFEFRDDAFSTTYKLTKESDKWVGNNYCIHIPVLTTKKGDTTFEMKHEAVFVKQNEVNLFTIKQLFDDYQDGQNVLEYMNNHGLITFNDCRVTKGQDGGDFQSKDGLWAMYLTCTANKSCNFSVDLNFKGQTHSITFGYEHHNKPAYCQYKIIDANVFECIPHHYTEFKQDVDSKLGLKIFMSTDTNFIYKIADIDYESGTNPFEYLASTGFYSVSPRPEACTTLYTNFNIKTSGIVIGENIESHFFVLNSLGNTLDIAVNDIISLRNYCIQLQKQIDIIKPKQEWYDKVFNFIQIASGYVMGFGKWFKLGIDGIQGLGNLVFQISKQRYGVDMPVNEVIYLDDLDAIPNTVRHDIDFIEEVPILTNDEGQHCYKYMCNGVDDNWKIIIERSIDEENEVINRIEYTHINGLFETIDETMDDELEYNPPILTLLTTKSKPLNIYIEYANLFKPYDLSGTILVDDLVSILKHQTRSKNNMSATTANSKANTNDKLIYERINDDYEWIQYNKQLRIIHSIKDDMYQMQSIINALDSNKQAYHYFENQSTKDVLDEFELEKPTLGIPREAKPYENRKNLKPGLKGYYVHRYLVNDVAVWASRKYHLRICKLLDDIASREREELTKTIAAKDDVIAEQAQNIESQRPRMVPSNKENCYKYLIWKEPSPDSEHVILHLVRRHKNNFRQVNKHFKNTDENWFYRENLPIAMTPNEDIKLLVKKIFPGSDYKMNGSIININEKHRSKLHEEISKYFDEFQF</sequence>
<gene>
    <name evidence="2" type="ORF">M9Y10_015875</name>
</gene>
<keyword evidence="3" id="KW-1185">Reference proteome</keyword>
<evidence type="ECO:0000259" key="1">
    <source>
        <dbReference type="PROSITE" id="PS51301"/>
    </source>
</evidence>
<proteinExistence type="predicted"/>
<dbReference type="Pfam" id="PF04383">
    <property type="entry name" value="KilA-N"/>
    <property type="match status" value="1"/>
</dbReference>
<accession>A0ABR2I6F7</accession>
<evidence type="ECO:0000313" key="2">
    <source>
        <dbReference type="EMBL" id="KAK8857470.1"/>
    </source>
</evidence>
<feature type="domain" description="KilA-N" evidence="1">
    <location>
        <begin position="535"/>
        <end position="645"/>
    </location>
</feature>
<organism evidence="2 3">
    <name type="scientific">Tritrichomonas musculus</name>
    <dbReference type="NCBI Taxonomy" id="1915356"/>
    <lineage>
        <taxon>Eukaryota</taxon>
        <taxon>Metamonada</taxon>
        <taxon>Parabasalia</taxon>
        <taxon>Tritrichomonadida</taxon>
        <taxon>Tritrichomonadidae</taxon>
        <taxon>Tritrichomonas</taxon>
    </lineage>
</organism>
<dbReference type="Proteomes" id="UP001470230">
    <property type="component" value="Unassembled WGS sequence"/>
</dbReference>
<reference evidence="2 3" key="1">
    <citation type="submission" date="2024-04" db="EMBL/GenBank/DDBJ databases">
        <title>Tritrichomonas musculus Genome.</title>
        <authorList>
            <person name="Alves-Ferreira E."/>
            <person name="Grigg M."/>
            <person name="Lorenzi H."/>
            <person name="Galac M."/>
        </authorList>
    </citation>
    <scope>NUCLEOTIDE SEQUENCE [LARGE SCALE GENOMIC DNA]</scope>
    <source>
        <strain evidence="2 3">EAF2021</strain>
    </source>
</reference>
<name>A0ABR2I6F7_9EUKA</name>
<dbReference type="InterPro" id="IPR017880">
    <property type="entry name" value="KilA_N"/>
</dbReference>
<feature type="non-terminal residue" evidence="2">
    <location>
        <position position="1"/>
    </location>
</feature>
<comment type="caution">
    <text evidence="2">The sequence shown here is derived from an EMBL/GenBank/DDBJ whole genome shotgun (WGS) entry which is preliminary data.</text>
</comment>
<dbReference type="EMBL" id="JAPFFF010000020">
    <property type="protein sequence ID" value="KAK8857470.1"/>
    <property type="molecule type" value="Genomic_DNA"/>
</dbReference>
<protein>
    <recommendedName>
        <fullName evidence="1">KilA-N domain-containing protein</fullName>
    </recommendedName>
</protein>
<dbReference type="InterPro" id="IPR018004">
    <property type="entry name" value="KilA/APSES_HTH"/>
</dbReference>
<dbReference type="SMART" id="SM01252">
    <property type="entry name" value="KilA-N"/>
    <property type="match status" value="1"/>
</dbReference>
<dbReference type="PROSITE" id="PS51301">
    <property type="entry name" value="KILA_N"/>
    <property type="match status" value="1"/>
</dbReference>